<gene>
    <name evidence="2" type="ORF">PAEH1_02830</name>
</gene>
<dbReference type="InterPro" id="IPR018330">
    <property type="entry name" value="RecT_fam"/>
</dbReference>
<dbReference type="Proteomes" id="UP000189369">
    <property type="component" value="Chromosome"/>
</dbReference>
<dbReference type="AlphaFoldDB" id="A0A1U9JYA0"/>
<accession>A0A1U9JYA0</accession>
<evidence type="ECO:0008006" key="4">
    <source>
        <dbReference type="Google" id="ProtNLM"/>
    </source>
</evidence>
<protein>
    <recommendedName>
        <fullName evidence="4">Recombinase RecT</fullName>
    </recommendedName>
</protein>
<dbReference type="GO" id="GO:0003677">
    <property type="term" value="F:DNA binding"/>
    <property type="evidence" value="ECO:0007669"/>
    <property type="project" value="InterPro"/>
</dbReference>
<organism evidence="2 3">
    <name type="scientific">Paenalcaligenes hominis</name>
    <dbReference type="NCBI Taxonomy" id="643674"/>
    <lineage>
        <taxon>Bacteria</taxon>
        <taxon>Pseudomonadati</taxon>
        <taxon>Pseudomonadota</taxon>
        <taxon>Betaproteobacteria</taxon>
        <taxon>Burkholderiales</taxon>
        <taxon>Alcaligenaceae</taxon>
        <taxon>Paenalcaligenes</taxon>
    </lineage>
</organism>
<evidence type="ECO:0000313" key="3">
    <source>
        <dbReference type="Proteomes" id="UP000189369"/>
    </source>
</evidence>
<dbReference type="Pfam" id="PF03837">
    <property type="entry name" value="RecT"/>
    <property type="match status" value="1"/>
</dbReference>
<name>A0A1U9JYA0_9BURK</name>
<evidence type="ECO:0000256" key="1">
    <source>
        <dbReference type="SAM" id="MobiDB-lite"/>
    </source>
</evidence>
<dbReference type="STRING" id="643674.PAEH1_02830"/>
<feature type="compositionally biased region" description="Low complexity" evidence="1">
    <location>
        <begin position="224"/>
        <end position="233"/>
    </location>
</feature>
<feature type="region of interest" description="Disordered" evidence="1">
    <location>
        <begin position="211"/>
        <end position="242"/>
    </location>
</feature>
<proteinExistence type="predicted"/>
<evidence type="ECO:0000313" key="2">
    <source>
        <dbReference type="EMBL" id="AQS50757.1"/>
    </source>
</evidence>
<dbReference type="KEGG" id="phn:PAEH1_02830"/>
<dbReference type="GO" id="GO:0006259">
    <property type="term" value="P:DNA metabolic process"/>
    <property type="evidence" value="ECO:0007669"/>
    <property type="project" value="InterPro"/>
</dbReference>
<reference evidence="2 3" key="1">
    <citation type="submission" date="2017-01" db="EMBL/GenBank/DDBJ databases">
        <title>Complete Genome Sequence of Paenalcaligenes hominis, Isolated from a paraplegic Patient with neurogenic bladder.</title>
        <authorList>
            <person name="Mukhopadhyay R."/>
            <person name="Joaquin J."/>
            <person name="Hogue R."/>
            <person name="Kilaru A."/>
            <person name="Jospin G."/>
            <person name="Mars K."/>
            <person name="Eisen J.A."/>
            <person name="Chaturvedi V."/>
        </authorList>
    </citation>
    <scope>NUCLEOTIDE SEQUENCE [LARGE SCALE GENOMIC DNA]</scope>
    <source>
        <strain evidence="2 3">15S00501</strain>
    </source>
</reference>
<dbReference type="EMBL" id="CP019697">
    <property type="protein sequence ID" value="AQS50757.1"/>
    <property type="molecule type" value="Genomic_DNA"/>
</dbReference>
<dbReference type="RefSeq" id="WP_077733305.1">
    <property type="nucleotide sequence ID" value="NZ_JBGJLN010000003.1"/>
</dbReference>
<sequence>MTTDTQTSSITGYQPDISHSQLQELPHPETSTSALVLDTDAFDRIMNVAQVMATGKATLPKHLHDNPADCMAIIMQAMQWKMNPFVVAQKTHLVNGTLGYEAQLVNAVVSTSGAISGRFHYEYIGDWDAFSTSDVKNKSEIGLGIKVGAVIKGDDEITWGSPLYFSDVTVRNSPLWKTNPRQQIAYLAVKNWTRLYVPDALLGVYSTDELDPEINKPRQRPRTAAEAAQAAQQSNHTVRTEHHENLILDLETIARDEGSSDERMEKLAQAWQALTREDRKAIGESELRRLQSIASAEDA</sequence>